<dbReference type="SUPFAM" id="SSF53474">
    <property type="entry name" value="alpha/beta-Hydrolases"/>
    <property type="match status" value="1"/>
</dbReference>
<proteinExistence type="predicted"/>
<comment type="caution">
    <text evidence="1">The sequence shown here is derived from an EMBL/GenBank/DDBJ whole genome shotgun (WGS) entry which is preliminary data.</text>
</comment>
<dbReference type="PANTHER" id="PTHR36837">
    <property type="entry name" value="POLY(3-HYDROXYALKANOATE) POLYMERASE SUBUNIT PHAC"/>
    <property type="match status" value="1"/>
</dbReference>
<dbReference type="OrthoDB" id="9767934at2"/>
<dbReference type="InterPro" id="IPR029058">
    <property type="entry name" value="AB_hydrolase_fold"/>
</dbReference>
<keyword evidence="2" id="KW-1185">Reference proteome</keyword>
<evidence type="ECO:0000313" key="1">
    <source>
        <dbReference type="EMBL" id="TXC73010.1"/>
    </source>
</evidence>
<dbReference type="GO" id="GO:0016787">
    <property type="term" value="F:hydrolase activity"/>
    <property type="evidence" value="ECO:0007669"/>
    <property type="project" value="UniProtKB-KW"/>
</dbReference>
<organism evidence="1 2">
    <name type="scientific">Sphingomonas ginsenosidivorax</name>
    <dbReference type="NCBI Taxonomy" id="862135"/>
    <lineage>
        <taxon>Bacteria</taxon>
        <taxon>Pseudomonadati</taxon>
        <taxon>Pseudomonadota</taxon>
        <taxon>Alphaproteobacteria</taxon>
        <taxon>Sphingomonadales</taxon>
        <taxon>Sphingomonadaceae</taxon>
        <taxon>Sphingomonas</taxon>
    </lineage>
</organism>
<gene>
    <name evidence="1" type="ORF">FSB78_17325</name>
</gene>
<dbReference type="Proteomes" id="UP000321250">
    <property type="component" value="Unassembled WGS sequence"/>
</dbReference>
<dbReference type="InterPro" id="IPR051321">
    <property type="entry name" value="PHA/PHB_synthase"/>
</dbReference>
<accession>A0A5C6UKQ5</accession>
<keyword evidence="1" id="KW-0378">Hydrolase</keyword>
<name>A0A5C6UKQ5_9SPHN</name>
<sequence length="329" mass="34517">MLGRETARDAGRLTRALAGLRAYQEAPRDSPMPAMPVAAQVGRAVLRDYGGTGPAVVVVPSLINPPGILDLSPETSLLRWLAARGLHPWLIDWGTPGAEDRDLDLAGHVETLLVPLLRSLGEPSVLVGYCLGGTLAVAAAALMPVAGLATIAAPWHFTGYDAPSRASLAAMWAAAKPWSSALGLVPIEVLQAAFWQIDPARTVAKYEAFAGMVPGSPAARAFVRLEDWANSGAPLPYAAARALFEDCIVDDRPGEGGWHVGGAPVDPLRLGCPTVEFVSLIDRIVPPATAIGWSDRRDLALGHVGMIVGGRARTALWDPLAAWIGSCAT</sequence>
<dbReference type="PANTHER" id="PTHR36837:SF2">
    <property type="entry name" value="POLY(3-HYDROXYALKANOATE) POLYMERASE SUBUNIT PHAC"/>
    <property type="match status" value="1"/>
</dbReference>
<evidence type="ECO:0000313" key="2">
    <source>
        <dbReference type="Proteomes" id="UP000321250"/>
    </source>
</evidence>
<dbReference type="EMBL" id="VOQR01000001">
    <property type="protein sequence ID" value="TXC73010.1"/>
    <property type="molecule type" value="Genomic_DNA"/>
</dbReference>
<dbReference type="Gene3D" id="3.40.50.1820">
    <property type="entry name" value="alpha/beta hydrolase"/>
    <property type="match status" value="1"/>
</dbReference>
<dbReference type="AlphaFoldDB" id="A0A5C6UKQ5"/>
<reference evidence="1 2" key="1">
    <citation type="journal article" date="2013" name="Antonie Van Leeuwenhoek">
        <title>Sphingomonas ginsenosidivorax sp. nov., with the ability to transform ginsenosides.</title>
        <authorList>
            <person name="Jin X.F."/>
            <person name="Kim J.K."/>
            <person name="Liu Q.M."/>
            <person name="Kang M.S."/>
            <person name="He D."/>
            <person name="Jin F.X."/>
            <person name="Kim S.C."/>
            <person name="Im W.T."/>
        </authorList>
    </citation>
    <scope>NUCLEOTIDE SEQUENCE [LARGE SCALE GENOMIC DNA]</scope>
    <source>
        <strain evidence="1 2">KHI67</strain>
    </source>
</reference>
<protein>
    <submittedName>
        <fullName evidence="1">Alpha/beta hydrolase</fullName>
    </submittedName>
</protein>